<evidence type="ECO:0000256" key="4">
    <source>
        <dbReference type="ARBA" id="ARBA00018052"/>
    </source>
</evidence>
<dbReference type="GO" id="GO:0010285">
    <property type="term" value="F:L,L-diaminopimelate aminotransferase activity"/>
    <property type="evidence" value="ECO:0007669"/>
    <property type="project" value="UniProtKB-EC"/>
</dbReference>
<dbReference type="Gene3D" id="3.40.640.10">
    <property type="entry name" value="Type I PLP-dependent aspartate aminotransferase-like (Major domain)"/>
    <property type="match status" value="1"/>
</dbReference>
<dbReference type="UniPathway" id="UPA00034">
    <property type="reaction ID" value="UER00466"/>
</dbReference>
<dbReference type="HAMAP" id="MF_01642">
    <property type="entry name" value="DapL_aminotrans_1"/>
    <property type="match status" value="1"/>
</dbReference>
<dbReference type="KEGG" id="dtr:RSDT_0400"/>
<dbReference type="InterPro" id="IPR015422">
    <property type="entry name" value="PyrdxlP-dep_Trfase_small"/>
</dbReference>
<dbReference type="CDD" id="cd00609">
    <property type="entry name" value="AAT_like"/>
    <property type="match status" value="1"/>
</dbReference>
<reference evidence="11 12" key="1">
    <citation type="journal article" date="2017" name="ISME J.">
        <title>Genome of 'Ca. Desulfovibrio trichonymphae', an H2-oxidizing bacterium in a tripartite symbiotic system within a protist cell in the termite gut.</title>
        <authorList>
            <person name="Kuwahara H."/>
            <person name="Yuki M."/>
            <person name="Izawa K."/>
            <person name="Ohkuma M."/>
            <person name="Hongoh Y."/>
        </authorList>
    </citation>
    <scope>NUCLEOTIDE SEQUENCE [LARGE SCALE GENOMIC DNA]</scope>
    <source>
        <strain evidence="11 12">Rs-N31</strain>
    </source>
</reference>
<dbReference type="InterPro" id="IPR015424">
    <property type="entry name" value="PyrdxlP-dep_Trfase"/>
</dbReference>
<dbReference type="OrthoDB" id="9804474at2"/>
<evidence type="ECO:0000313" key="12">
    <source>
        <dbReference type="Proteomes" id="UP000242645"/>
    </source>
</evidence>
<evidence type="ECO:0000256" key="5">
    <source>
        <dbReference type="ARBA" id="ARBA00022576"/>
    </source>
</evidence>
<comment type="catalytic activity">
    <reaction evidence="8">
        <text>(2S,6S)-2,6-diaminopimelate + 2-oxoglutarate = (S)-2,3,4,5-tetrahydrodipicolinate + L-glutamate + H2O + H(+)</text>
        <dbReference type="Rhea" id="RHEA:23988"/>
        <dbReference type="ChEBI" id="CHEBI:15377"/>
        <dbReference type="ChEBI" id="CHEBI:15378"/>
        <dbReference type="ChEBI" id="CHEBI:16810"/>
        <dbReference type="ChEBI" id="CHEBI:16845"/>
        <dbReference type="ChEBI" id="CHEBI:29985"/>
        <dbReference type="ChEBI" id="CHEBI:57609"/>
        <dbReference type="EC" id="2.6.1.83"/>
    </reaction>
</comment>
<dbReference type="PANTHER" id="PTHR43144">
    <property type="entry name" value="AMINOTRANSFERASE"/>
    <property type="match status" value="1"/>
</dbReference>
<dbReference type="Pfam" id="PF00155">
    <property type="entry name" value="Aminotran_1_2"/>
    <property type="match status" value="1"/>
</dbReference>
<evidence type="ECO:0000256" key="9">
    <source>
        <dbReference type="NCBIfam" id="TIGR03542"/>
    </source>
</evidence>
<dbReference type="InterPro" id="IPR004839">
    <property type="entry name" value="Aminotransferase_I/II_large"/>
</dbReference>
<evidence type="ECO:0000256" key="3">
    <source>
        <dbReference type="ARBA" id="ARBA00013138"/>
    </source>
</evidence>
<dbReference type="Gene3D" id="3.90.1150.10">
    <property type="entry name" value="Aspartate Aminotransferase, domain 1"/>
    <property type="match status" value="1"/>
</dbReference>
<comment type="pathway">
    <text evidence="2">Amino-acid biosynthesis; L-lysine biosynthesis via DAP pathway; LL-2,6-diaminopimelate from (S)-tetrahydrodipicolinate (aminotransferase route): step 1/1.</text>
</comment>
<evidence type="ECO:0000313" key="11">
    <source>
        <dbReference type="EMBL" id="BAV91912.1"/>
    </source>
</evidence>
<keyword evidence="6 11" id="KW-0808">Transferase</keyword>
<dbReference type="FunFam" id="3.40.640.10:FF:000099">
    <property type="entry name" value="LL-diaminopimelate aminotransferase, chloroplastic"/>
    <property type="match status" value="1"/>
</dbReference>
<dbReference type="AlphaFoldDB" id="A0A1J1E3A6"/>
<comment type="cofactor">
    <cofactor evidence="1">
        <name>pyridoxal 5'-phosphate</name>
        <dbReference type="ChEBI" id="CHEBI:597326"/>
    </cofactor>
</comment>
<dbReference type="EC" id="2.6.1.83" evidence="3 9"/>
<feature type="domain" description="Aminotransferase class I/classII large" evidence="10">
    <location>
        <begin position="34"/>
        <end position="404"/>
    </location>
</feature>
<name>A0A1J1E3A6_9BACT</name>
<dbReference type="InterPro" id="IPR019942">
    <property type="entry name" value="DapL/ALD1"/>
</dbReference>
<proteinExistence type="inferred from homology"/>
<gene>
    <name evidence="11" type="primary">dapL</name>
    <name evidence="11" type="ORF">RSDT_0400</name>
</gene>
<dbReference type="EMBL" id="AP017368">
    <property type="protein sequence ID" value="BAV91912.1"/>
    <property type="molecule type" value="Genomic_DNA"/>
</dbReference>
<dbReference type="RefSeq" id="WP_096400427.1">
    <property type="nucleotide sequence ID" value="NZ_AP017368.1"/>
</dbReference>
<evidence type="ECO:0000256" key="7">
    <source>
        <dbReference type="ARBA" id="ARBA00022898"/>
    </source>
</evidence>
<organism evidence="11 12">
    <name type="scientific">Candidatus Desulfovibrio trichonymphae</name>
    <dbReference type="NCBI Taxonomy" id="1725232"/>
    <lineage>
        <taxon>Bacteria</taxon>
        <taxon>Pseudomonadati</taxon>
        <taxon>Thermodesulfobacteriota</taxon>
        <taxon>Desulfovibrionia</taxon>
        <taxon>Desulfovibrionales</taxon>
        <taxon>Desulfovibrionaceae</taxon>
        <taxon>Desulfovibrio</taxon>
    </lineage>
</organism>
<dbReference type="Proteomes" id="UP000242645">
    <property type="component" value="Chromosome"/>
</dbReference>
<evidence type="ECO:0000256" key="6">
    <source>
        <dbReference type="ARBA" id="ARBA00022679"/>
    </source>
</evidence>
<evidence type="ECO:0000256" key="8">
    <source>
        <dbReference type="ARBA" id="ARBA00051934"/>
    </source>
</evidence>
<dbReference type="NCBIfam" id="TIGR03542">
    <property type="entry name" value="DAPAT_plant"/>
    <property type="match status" value="1"/>
</dbReference>
<dbReference type="GO" id="GO:0009089">
    <property type="term" value="P:lysine biosynthetic process via diaminopimelate"/>
    <property type="evidence" value="ECO:0007669"/>
    <property type="project" value="UniProtKB-UniPathway"/>
</dbReference>
<dbReference type="InterPro" id="IPR015421">
    <property type="entry name" value="PyrdxlP-dep_Trfase_major"/>
</dbReference>
<accession>A0A1J1E3A6</accession>
<keyword evidence="12" id="KW-1185">Reference proteome</keyword>
<evidence type="ECO:0000259" key="10">
    <source>
        <dbReference type="Pfam" id="PF00155"/>
    </source>
</evidence>
<keyword evidence="7" id="KW-0663">Pyridoxal phosphate</keyword>
<dbReference type="GO" id="GO:0030170">
    <property type="term" value="F:pyridoxal phosphate binding"/>
    <property type="evidence" value="ECO:0007669"/>
    <property type="project" value="UniProtKB-UniRule"/>
</dbReference>
<keyword evidence="5 11" id="KW-0032">Aminotransferase</keyword>
<evidence type="ECO:0000256" key="2">
    <source>
        <dbReference type="ARBA" id="ARBA00004982"/>
    </source>
</evidence>
<dbReference type="SUPFAM" id="SSF53383">
    <property type="entry name" value="PLP-dependent transferases"/>
    <property type="match status" value="1"/>
</dbReference>
<sequence length="408" mass="44711">MTKVNAGFLELQRNYLFVEIAHKVAAFKEANPGKKVISLGIGDVTRPLVPAVVSALHRAVDEMGEAAHFRGYGPEQGYEFLREAIAQHDYKARGVDLRTDEIFVSDGAKSDIGNFQELFAADSVVAVTNPVYPVYVDSNVMAGRAGGFAAGRWKRLVYLPCLKSNNFVPDLPKTRPDMIYLCYPNNPTGTVLSREALQGWVDYARREGCVLLYDSAYEAFIQEPDIPHSIYELNGAQEVAVEFRSFSKTAGFTSLRCAYVVVPHALQLSDGKGGKVALNSLWNRRQCTKYNGCAYIVQQAAAAVYSQEGRAQVEAVIRGYLQNAELLCTAVQDMNLEVFGGTNAPYIWAGVPKGMDSWGFFEHLLQSAALVCTPGAGFGASGEGYVRLTAFGTEEDTAEAIRRLRALR</sequence>
<evidence type="ECO:0000256" key="1">
    <source>
        <dbReference type="ARBA" id="ARBA00001933"/>
    </source>
</evidence>
<protein>
    <recommendedName>
        <fullName evidence="4 9">LL-diaminopimelate aminotransferase</fullName>
        <ecNumber evidence="3 9">2.6.1.83</ecNumber>
    </recommendedName>
</protein>